<evidence type="ECO:0000313" key="1">
    <source>
        <dbReference type="EMBL" id="OJD10477.1"/>
    </source>
</evidence>
<keyword evidence="2" id="KW-1185">Reference proteome</keyword>
<sequence length="195" mass="22569">MISSHLVQDINLYRLQKFSAMMFNSYYSNAEDFGSYRDNQRGPHYPYHLLSHSGFPCTTQQLLFAHSLQYSLPRYSHSGYLASLESVEDPRHEVKAESQESGQSLLSESVIPPLEGFLNVTAFDQLMNNYLDNLSVKKQDKALIHAQQARVIKRVLLHPKNTTIESAKFRYTQAALNSESRKHLLWSQMMLERQR</sequence>
<gene>
    <name evidence="1" type="ORF">AJ78_08527</name>
</gene>
<dbReference type="STRING" id="1447872.A0A1J9Q5Q4"/>
<dbReference type="EMBL" id="LGRN01000780">
    <property type="protein sequence ID" value="OJD10477.1"/>
    <property type="molecule type" value="Genomic_DNA"/>
</dbReference>
<protein>
    <submittedName>
        <fullName evidence="1">Uncharacterized protein</fullName>
    </submittedName>
</protein>
<reference evidence="1 2" key="1">
    <citation type="submission" date="2015-07" db="EMBL/GenBank/DDBJ databases">
        <title>Emmonsia species relationships and genome sequence.</title>
        <authorList>
            <consortium name="The Broad Institute Genomics Platform"/>
            <person name="Cuomo C.A."/>
            <person name="Munoz J.F."/>
            <person name="Imamovic A."/>
            <person name="Priest M.E."/>
            <person name="Young S."/>
            <person name="Clay O.K."/>
            <person name="McEwen J.G."/>
        </authorList>
    </citation>
    <scope>NUCLEOTIDE SEQUENCE [LARGE SCALE GENOMIC DNA]</scope>
    <source>
        <strain evidence="1 2">UAMH 9510</strain>
    </source>
</reference>
<dbReference type="OrthoDB" id="2499658at2759"/>
<name>A0A1J9Q5Q4_9EURO</name>
<organism evidence="1 2">
    <name type="scientific">Emergomyces pasteurianus Ep9510</name>
    <dbReference type="NCBI Taxonomy" id="1447872"/>
    <lineage>
        <taxon>Eukaryota</taxon>
        <taxon>Fungi</taxon>
        <taxon>Dikarya</taxon>
        <taxon>Ascomycota</taxon>
        <taxon>Pezizomycotina</taxon>
        <taxon>Eurotiomycetes</taxon>
        <taxon>Eurotiomycetidae</taxon>
        <taxon>Onygenales</taxon>
        <taxon>Ajellomycetaceae</taxon>
        <taxon>Emergomyces</taxon>
    </lineage>
</organism>
<proteinExistence type="predicted"/>
<evidence type="ECO:0000313" key="2">
    <source>
        <dbReference type="Proteomes" id="UP000182235"/>
    </source>
</evidence>
<accession>A0A1J9Q5Q4</accession>
<comment type="caution">
    <text evidence="1">The sequence shown here is derived from an EMBL/GenBank/DDBJ whole genome shotgun (WGS) entry which is preliminary data.</text>
</comment>
<dbReference type="AlphaFoldDB" id="A0A1J9Q5Q4"/>
<dbReference type="Proteomes" id="UP000182235">
    <property type="component" value="Unassembled WGS sequence"/>
</dbReference>